<keyword evidence="2" id="KW-1185">Reference proteome</keyword>
<sequence>MKTSQIRALQFKQIGALAIASIGLSIGLTIGLTSSAQAQSYSYDFEELTPGSISPTVDGNINAIGTNLQGNPYGWYGGNSSSTERVTVSGAMNSPWDVGGSQSAVMYTVSDGTEPTLYNYFTDRTGLANYSNPTSVNVDGSLGASLTGSGYSVSWDFYTDYLASQPLFELRSSDANPVQALSLDVRYDTKKLRYYNGSTAILSENALLDDTWYRFEVVDIDVANGTYGFNLIEWDSINETATVVASDSDLEFRNTVTDIDYFRMKVNGGSSPTYYLDNFSIVPEAKSASLLFGLGACLAVAGLKRRR</sequence>
<comment type="caution">
    <text evidence="1">The sequence shown here is derived from an EMBL/GenBank/DDBJ whole genome shotgun (WGS) entry which is preliminary data.</text>
</comment>
<name>A0ABU1ADU8_9BACT</name>
<proteinExistence type="predicted"/>
<organism evidence="1 2">
    <name type="scientific">Thalassobacterium sedimentorum</name>
    <dbReference type="NCBI Taxonomy" id="3041258"/>
    <lineage>
        <taxon>Bacteria</taxon>
        <taxon>Pseudomonadati</taxon>
        <taxon>Verrucomicrobiota</taxon>
        <taxon>Opitutia</taxon>
        <taxon>Puniceicoccales</taxon>
        <taxon>Coraliomargaritaceae</taxon>
        <taxon>Thalassobacterium</taxon>
    </lineage>
</organism>
<dbReference type="RefSeq" id="WP_308983403.1">
    <property type="nucleotide sequence ID" value="NZ_JARXIC010000001.1"/>
</dbReference>
<protein>
    <recommendedName>
        <fullName evidence="3">PEP-CTERM sorting domain-containing protein</fullName>
    </recommendedName>
</protein>
<evidence type="ECO:0000313" key="1">
    <source>
        <dbReference type="EMBL" id="MDQ8192894.1"/>
    </source>
</evidence>
<dbReference type="Proteomes" id="UP001243717">
    <property type="component" value="Unassembled WGS sequence"/>
</dbReference>
<gene>
    <name evidence="1" type="ORF">QEH59_00555</name>
</gene>
<dbReference type="EMBL" id="JARXIC010000001">
    <property type="protein sequence ID" value="MDQ8192894.1"/>
    <property type="molecule type" value="Genomic_DNA"/>
</dbReference>
<accession>A0ABU1ADU8</accession>
<evidence type="ECO:0008006" key="3">
    <source>
        <dbReference type="Google" id="ProtNLM"/>
    </source>
</evidence>
<reference evidence="1 2" key="1">
    <citation type="submission" date="2023-04" db="EMBL/GenBank/DDBJ databases">
        <title>A novel bacteria isolated from coastal sediment.</title>
        <authorList>
            <person name="Liu X.-J."/>
            <person name="Du Z.-J."/>
        </authorList>
    </citation>
    <scope>NUCLEOTIDE SEQUENCE [LARGE SCALE GENOMIC DNA]</scope>
    <source>
        <strain evidence="1 2">SDUM461004</strain>
    </source>
</reference>
<evidence type="ECO:0000313" key="2">
    <source>
        <dbReference type="Proteomes" id="UP001243717"/>
    </source>
</evidence>